<gene>
    <name evidence="2" type="ORF">ACFSBH_17895</name>
</gene>
<keyword evidence="1" id="KW-0472">Membrane</keyword>
<organism evidence="2 3">
    <name type="scientific">Oceanobacillus luteolus</name>
    <dbReference type="NCBI Taxonomy" id="1274358"/>
    <lineage>
        <taxon>Bacteria</taxon>
        <taxon>Bacillati</taxon>
        <taxon>Bacillota</taxon>
        <taxon>Bacilli</taxon>
        <taxon>Bacillales</taxon>
        <taxon>Bacillaceae</taxon>
        <taxon>Oceanobacillus</taxon>
    </lineage>
</organism>
<dbReference type="Proteomes" id="UP001597221">
    <property type="component" value="Unassembled WGS sequence"/>
</dbReference>
<keyword evidence="1" id="KW-0812">Transmembrane</keyword>
<accession>A0ABW4HV52</accession>
<evidence type="ECO:0000313" key="3">
    <source>
        <dbReference type="Proteomes" id="UP001597221"/>
    </source>
</evidence>
<name>A0ABW4HV52_9BACI</name>
<evidence type="ECO:0000256" key="1">
    <source>
        <dbReference type="SAM" id="Phobius"/>
    </source>
</evidence>
<keyword evidence="1" id="KW-1133">Transmembrane helix</keyword>
<proteinExistence type="predicted"/>
<comment type="caution">
    <text evidence="2">The sequence shown here is derived from an EMBL/GenBank/DDBJ whole genome shotgun (WGS) entry which is preliminary data.</text>
</comment>
<sequence>MAYKQEVVPIIGAAFFISLGKTFLNQVQFFRERGIDSEIEVKAPKQVRGT</sequence>
<feature type="transmembrane region" description="Helical" evidence="1">
    <location>
        <begin position="6"/>
        <end position="24"/>
    </location>
</feature>
<keyword evidence="3" id="KW-1185">Reference proteome</keyword>
<dbReference type="EMBL" id="JBHUDE010000158">
    <property type="protein sequence ID" value="MFD1609493.1"/>
    <property type="molecule type" value="Genomic_DNA"/>
</dbReference>
<reference evidence="3" key="1">
    <citation type="journal article" date="2019" name="Int. J. Syst. Evol. Microbiol.">
        <title>The Global Catalogue of Microorganisms (GCM) 10K type strain sequencing project: providing services to taxonomists for standard genome sequencing and annotation.</title>
        <authorList>
            <consortium name="The Broad Institute Genomics Platform"/>
            <consortium name="The Broad Institute Genome Sequencing Center for Infectious Disease"/>
            <person name="Wu L."/>
            <person name="Ma J."/>
        </authorList>
    </citation>
    <scope>NUCLEOTIDE SEQUENCE [LARGE SCALE GENOMIC DNA]</scope>
    <source>
        <strain evidence="3">CGMCC 1.12376</strain>
    </source>
</reference>
<protein>
    <submittedName>
        <fullName evidence="2">Uncharacterized protein</fullName>
    </submittedName>
</protein>
<evidence type="ECO:0000313" key="2">
    <source>
        <dbReference type="EMBL" id="MFD1609493.1"/>
    </source>
</evidence>